<protein>
    <submittedName>
        <fullName evidence="5">TetR/AcrR family transcriptional regulator</fullName>
    </submittedName>
</protein>
<feature type="DNA-binding region" description="H-T-H motif" evidence="2">
    <location>
        <begin position="46"/>
        <end position="65"/>
    </location>
</feature>
<evidence type="ECO:0000313" key="5">
    <source>
        <dbReference type="EMBL" id="XBM49391.1"/>
    </source>
</evidence>
<dbReference type="PRINTS" id="PR00455">
    <property type="entry name" value="HTHTETR"/>
</dbReference>
<dbReference type="InterPro" id="IPR050109">
    <property type="entry name" value="HTH-type_TetR-like_transc_reg"/>
</dbReference>
<evidence type="ECO:0000256" key="3">
    <source>
        <dbReference type="SAM" id="MobiDB-lite"/>
    </source>
</evidence>
<name>A0AAU7GEN5_9MICO</name>
<gene>
    <name evidence="5" type="ORF">AAME72_05895</name>
</gene>
<reference evidence="5" key="1">
    <citation type="submission" date="2024-05" db="EMBL/GenBank/DDBJ databases">
        <title>The Natural Products Discovery Center: Release of the First 8490 Sequenced Strains for Exploring Actinobacteria Biosynthetic Diversity.</title>
        <authorList>
            <person name="Kalkreuter E."/>
            <person name="Kautsar S.A."/>
            <person name="Yang D."/>
            <person name="Bader C.D."/>
            <person name="Teijaro C.N."/>
            <person name="Fluegel L."/>
            <person name="Davis C.M."/>
            <person name="Simpson J.R."/>
            <person name="Lauterbach L."/>
            <person name="Steele A.D."/>
            <person name="Gui C."/>
            <person name="Meng S."/>
            <person name="Li G."/>
            <person name="Viehrig K."/>
            <person name="Ye F."/>
            <person name="Su P."/>
            <person name="Kiefer A.F."/>
            <person name="Nichols A."/>
            <person name="Cepeda A.J."/>
            <person name="Yan W."/>
            <person name="Fan B."/>
            <person name="Jiang Y."/>
            <person name="Adhikari A."/>
            <person name="Zheng C.-J."/>
            <person name="Schuster L."/>
            <person name="Cowan T.M."/>
            <person name="Smanski M.J."/>
            <person name="Chevrette M.G."/>
            <person name="de Carvalho L.P.S."/>
            <person name="Shen B."/>
        </authorList>
    </citation>
    <scope>NUCLEOTIDE SEQUENCE</scope>
    <source>
        <strain evidence="5">NPDC080035</strain>
    </source>
</reference>
<dbReference type="Pfam" id="PF00440">
    <property type="entry name" value="TetR_N"/>
    <property type="match status" value="1"/>
</dbReference>
<dbReference type="PROSITE" id="PS50977">
    <property type="entry name" value="HTH_TETR_2"/>
    <property type="match status" value="1"/>
</dbReference>
<feature type="region of interest" description="Disordered" evidence="3">
    <location>
        <begin position="1"/>
        <end position="24"/>
    </location>
</feature>
<feature type="domain" description="HTH tetR-type" evidence="4">
    <location>
        <begin position="23"/>
        <end position="83"/>
    </location>
</feature>
<proteinExistence type="predicted"/>
<dbReference type="PANTHER" id="PTHR30055">
    <property type="entry name" value="HTH-TYPE TRANSCRIPTIONAL REGULATOR RUTR"/>
    <property type="match status" value="1"/>
</dbReference>
<accession>A0AAU7GEN5</accession>
<dbReference type="InterPro" id="IPR009057">
    <property type="entry name" value="Homeodomain-like_sf"/>
</dbReference>
<dbReference type="GO" id="GO:0000976">
    <property type="term" value="F:transcription cis-regulatory region binding"/>
    <property type="evidence" value="ECO:0007669"/>
    <property type="project" value="TreeGrafter"/>
</dbReference>
<dbReference type="GO" id="GO:0003700">
    <property type="term" value="F:DNA-binding transcription factor activity"/>
    <property type="evidence" value="ECO:0007669"/>
    <property type="project" value="TreeGrafter"/>
</dbReference>
<organism evidence="5">
    <name type="scientific">Leifsonia sp. NPDC080035</name>
    <dbReference type="NCBI Taxonomy" id="3143936"/>
    <lineage>
        <taxon>Bacteria</taxon>
        <taxon>Bacillati</taxon>
        <taxon>Actinomycetota</taxon>
        <taxon>Actinomycetes</taxon>
        <taxon>Micrococcales</taxon>
        <taxon>Microbacteriaceae</taxon>
        <taxon>Leifsonia</taxon>
    </lineage>
</organism>
<sequence length="203" mass="22015">MHEAPTADAPERRRGRPPAAEREGRRDDILDAAVRLFVRDGFEPVTLDRIAAAAHVAKRTIYSRIGDRTEVFLAAVERLRGRALRLSPTAGLEELARAIVLTLHSDDAIGLHRLAIGESHRFPDLAVRFYDDGPLSYIAALRSRLPDGEADRAEALFALLLGEPHRQRLLGLRPAPDAPAAAAHARAALSALGLPATEPEGGR</sequence>
<dbReference type="EMBL" id="CP157390">
    <property type="protein sequence ID" value="XBM49391.1"/>
    <property type="molecule type" value="Genomic_DNA"/>
</dbReference>
<dbReference type="SUPFAM" id="SSF46689">
    <property type="entry name" value="Homeodomain-like"/>
    <property type="match status" value="1"/>
</dbReference>
<dbReference type="Gene3D" id="1.10.357.10">
    <property type="entry name" value="Tetracycline Repressor, domain 2"/>
    <property type="match status" value="1"/>
</dbReference>
<dbReference type="InterPro" id="IPR039536">
    <property type="entry name" value="TetR_C_Proteobacteria"/>
</dbReference>
<dbReference type="InterPro" id="IPR001647">
    <property type="entry name" value="HTH_TetR"/>
</dbReference>
<dbReference type="RefSeq" id="WP_348789309.1">
    <property type="nucleotide sequence ID" value="NZ_CP157390.1"/>
</dbReference>
<dbReference type="PANTHER" id="PTHR30055:SF146">
    <property type="entry name" value="HTH-TYPE TRANSCRIPTIONAL DUAL REGULATOR CECR"/>
    <property type="match status" value="1"/>
</dbReference>
<evidence type="ECO:0000259" key="4">
    <source>
        <dbReference type="PROSITE" id="PS50977"/>
    </source>
</evidence>
<evidence type="ECO:0000256" key="1">
    <source>
        <dbReference type="ARBA" id="ARBA00023125"/>
    </source>
</evidence>
<dbReference type="Pfam" id="PF14246">
    <property type="entry name" value="TetR_C_7"/>
    <property type="match status" value="1"/>
</dbReference>
<evidence type="ECO:0000256" key="2">
    <source>
        <dbReference type="PROSITE-ProRule" id="PRU00335"/>
    </source>
</evidence>
<dbReference type="AlphaFoldDB" id="A0AAU7GEN5"/>
<feature type="compositionally biased region" description="Basic and acidic residues" evidence="3">
    <location>
        <begin position="1"/>
        <end position="12"/>
    </location>
</feature>
<keyword evidence="1 2" id="KW-0238">DNA-binding</keyword>